<feature type="transmembrane region" description="Helical" evidence="2">
    <location>
        <begin position="68"/>
        <end position="85"/>
    </location>
</feature>
<keyword evidence="2" id="KW-0472">Membrane</keyword>
<gene>
    <name evidence="3" type="ORF">F8O04_12985</name>
</gene>
<keyword evidence="2" id="KW-0812">Transmembrane</keyword>
<dbReference type="RefSeq" id="WP_158029830.1">
    <property type="nucleotide sequence ID" value="NZ_BMHG01000002.1"/>
</dbReference>
<sequence>MSTRNEDGPGDGAEDAVDPHEASAGDAASGRATRSRRRWPISTLNTVLLGVGLVGAVVFFIIDSPFSGAVMLIATVAVAVGALLARRRGSSDLERINALEYADERDRAAAVKGLAAVGVASLVLLVVQIIVAVALGEGVFLAASTLLVLSIVWLIANWYFVRRG</sequence>
<accession>A0A6H9WAD3</accession>
<protein>
    <recommendedName>
        <fullName evidence="5">DUF2178 domain-containing protein</fullName>
    </recommendedName>
</protein>
<feature type="transmembrane region" description="Helical" evidence="2">
    <location>
        <begin position="41"/>
        <end position="62"/>
    </location>
</feature>
<dbReference type="AlphaFoldDB" id="A0A6H9WAD3"/>
<keyword evidence="4" id="KW-1185">Reference proteome</keyword>
<name>A0A6H9WAD3_9MICO</name>
<keyword evidence="2" id="KW-1133">Transmembrane helix</keyword>
<feature type="transmembrane region" description="Helical" evidence="2">
    <location>
        <begin position="141"/>
        <end position="161"/>
    </location>
</feature>
<dbReference type="EMBL" id="WBJY01000004">
    <property type="protein sequence ID" value="KAB1646664.1"/>
    <property type="molecule type" value="Genomic_DNA"/>
</dbReference>
<evidence type="ECO:0000313" key="4">
    <source>
        <dbReference type="Proteomes" id="UP000431744"/>
    </source>
</evidence>
<evidence type="ECO:0000256" key="1">
    <source>
        <dbReference type="SAM" id="MobiDB-lite"/>
    </source>
</evidence>
<dbReference type="Proteomes" id="UP000431744">
    <property type="component" value="Unassembled WGS sequence"/>
</dbReference>
<comment type="caution">
    <text evidence="3">The sequence shown here is derived from an EMBL/GenBank/DDBJ whole genome shotgun (WGS) entry which is preliminary data.</text>
</comment>
<reference evidence="3 4" key="1">
    <citation type="submission" date="2019-09" db="EMBL/GenBank/DDBJ databases">
        <title>Phylogeny of genus Pseudoclavibacter and closely related genus.</title>
        <authorList>
            <person name="Li Y."/>
        </authorList>
    </citation>
    <scope>NUCLEOTIDE SEQUENCE [LARGE SCALE GENOMIC DNA]</scope>
    <source>
        <strain evidence="3 4">EGI 60007</strain>
    </source>
</reference>
<organism evidence="3 4">
    <name type="scientific">Pseudoclavibacter endophyticus</name>
    <dbReference type="NCBI Taxonomy" id="1778590"/>
    <lineage>
        <taxon>Bacteria</taxon>
        <taxon>Bacillati</taxon>
        <taxon>Actinomycetota</taxon>
        <taxon>Actinomycetes</taxon>
        <taxon>Micrococcales</taxon>
        <taxon>Microbacteriaceae</taxon>
        <taxon>Pseudoclavibacter</taxon>
    </lineage>
</organism>
<evidence type="ECO:0000256" key="2">
    <source>
        <dbReference type="SAM" id="Phobius"/>
    </source>
</evidence>
<feature type="region of interest" description="Disordered" evidence="1">
    <location>
        <begin position="1"/>
        <end position="31"/>
    </location>
</feature>
<proteinExistence type="predicted"/>
<evidence type="ECO:0000313" key="3">
    <source>
        <dbReference type="EMBL" id="KAB1646664.1"/>
    </source>
</evidence>
<evidence type="ECO:0008006" key="5">
    <source>
        <dbReference type="Google" id="ProtNLM"/>
    </source>
</evidence>
<feature type="transmembrane region" description="Helical" evidence="2">
    <location>
        <begin position="114"/>
        <end position="135"/>
    </location>
</feature>